<dbReference type="VEuPathDB" id="CryptoDB:Cvel_27364"/>
<name>A0A0G4HGI9_9ALVE</name>
<accession>A0A0G4HGI9</accession>
<keyword evidence="2" id="KW-0732">Signal</keyword>
<sequence length="184" mass="19852">MTLLAVIPALNVLLLGPALTLVLSSTDVVDRMLPPLTGAPTRTLPRGPPVFPLGIGGTPCLLPSPFLTLLLLFDGSEPVEVRMNIVLRERVQVKEHLSLLRSDSGDEGVLLVGVEGVEDHGRLRCIFDGSLHPHHFHLQIGQTSTQGLEPKLDLGFEDLSGCAAPVGVVEEFLDLLFHCQLPHK</sequence>
<gene>
    <name evidence="3" type="ORF">Cvel_27364</name>
</gene>
<organism evidence="3">
    <name type="scientific">Chromera velia CCMP2878</name>
    <dbReference type="NCBI Taxonomy" id="1169474"/>
    <lineage>
        <taxon>Eukaryota</taxon>
        <taxon>Sar</taxon>
        <taxon>Alveolata</taxon>
        <taxon>Colpodellida</taxon>
        <taxon>Chromeraceae</taxon>
        <taxon>Chromera</taxon>
    </lineage>
</organism>
<feature type="transmembrane region" description="Helical" evidence="1">
    <location>
        <begin position="50"/>
        <end position="73"/>
    </location>
</feature>
<evidence type="ECO:0008006" key="4">
    <source>
        <dbReference type="Google" id="ProtNLM"/>
    </source>
</evidence>
<evidence type="ECO:0000256" key="1">
    <source>
        <dbReference type="SAM" id="Phobius"/>
    </source>
</evidence>
<feature type="signal peptide" evidence="2">
    <location>
        <begin position="1"/>
        <end position="24"/>
    </location>
</feature>
<keyword evidence="1" id="KW-1133">Transmembrane helix</keyword>
<dbReference type="EMBL" id="CDMZ01002632">
    <property type="protein sequence ID" value="CEM43219.1"/>
    <property type="molecule type" value="Genomic_DNA"/>
</dbReference>
<keyword evidence="1" id="KW-0472">Membrane</keyword>
<feature type="chain" id="PRO_5005191363" description="Secreted protein" evidence="2">
    <location>
        <begin position="25"/>
        <end position="184"/>
    </location>
</feature>
<keyword evidence="1" id="KW-0812">Transmembrane</keyword>
<evidence type="ECO:0000256" key="2">
    <source>
        <dbReference type="SAM" id="SignalP"/>
    </source>
</evidence>
<reference evidence="3" key="1">
    <citation type="submission" date="2014-11" db="EMBL/GenBank/DDBJ databases">
        <authorList>
            <person name="Otto D Thomas"/>
            <person name="Naeem Raeece"/>
        </authorList>
    </citation>
    <scope>NUCLEOTIDE SEQUENCE</scope>
</reference>
<proteinExistence type="predicted"/>
<evidence type="ECO:0000313" key="3">
    <source>
        <dbReference type="EMBL" id="CEM43219.1"/>
    </source>
</evidence>
<protein>
    <recommendedName>
        <fullName evidence="4">Secreted protein</fullName>
    </recommendedName>
</protein>
<dbReference type="AlphaFoldDB" id="A0A0G4HGI9"/>